<gene>
    <name evidence="1" type="ORF">ACFPOB_01120</name>
</gene>
<organism evidence="1 2">
    <name type="scientific">Bosea eneae</name>
    <dbReference type="NCBI Taxonomy" id="151454"/>
    <lineage>
        <taxon>Bacteria</taxon>
        <taxon>Pseudomonadati</taxon>
        <taxon>Pseudomonadota</taxon>
        <taxon>Alphaproteobacteria</taxon>
        <taxon>Hyphomicrobiales</taxon>
        <taxon>Boseaceae</taxon>
        <taxon>Bosea</taxon>
    </lineage>
</organism>
<keyword evidence="2" id="KW-1185">Reference proteome</keyword>
<evidence type="ECO:0000313" key="2">
    <source>
        <dbReference type="Proteomes" id="UP001596053"/>
    </source>
</evidence>
<accession>A0ABW0IM12</accession>
<comment type="caution">
    <text evidence="1">The sequence shown here is derived from an EMBL/GenBank/DDBJ whole genome shotgun (WGS) entry which is preliminary data.</text>
</comment>
<protein>
    <submittedName>
        <fullName evidence="1">Uncharacterized protein</fullName>
    </submittedName>
</protein>
<dbReference type="RefSeq" id="WP_377795201.1">
    <property type="nucleotide sequence ID" value="NZ_JBHSLW010000003.1"/>
</dbReference>
<dbReference type="Proteomes" id="UP001596053">
    <property type="component" value="Unassembled WGS sequence"/>
</dbReference>
<proteinExistence type="predicted"/>
<evidence type="ECO:0000313" key="1">
    <source>
        <dbReference type="EMBL" id="MFC5418158.1"/>
    </source>
</evidence>
<sequence>MKTKEGTGALIIVAAEKSSIRIATVDLALEQSAIDGLPFNWVSTFTTAPSVGV</sequence>
<reference evidence="2" key="1">
    <citation type="journal article" date="2019" name="Int. J. Syst. Evol. Microbiol.">
        <title>The Global Catalogue of Microorganisms (GCM) 10K type strain sequencing project: providing services to taxonomists for standard genome sequencing and annotation.</title>
        <authorList>
            <consortium name="The Broad Institute Genomics Platform"/>
            <consortium name="The Broad Institute Genome Sequencing Center for Infectious Disease"/>
            <person name="Wu L."/>
            <person name="Ma J."/>
        </authorList>
    </citation>
    <scope>NUCLEOTIDE SEQUENCE [LARGE SCALE GENOMIC DNA]</scope>
    <source>
        <strain evidence="2">NCAIM B.01391</strain>
    </source>
</reference>
<name>A0ABW0IM12_9HYPH</name>
<dbReference type="EMBL" id="JBHSLW010000003">
    <property type="protein sequence ID" value="MFC5418158.1"/>
    <property type="molecule type" value="Genomic_DNA"/>
</dbReference>